<protein>
    <submittedName>
        <fullName evidence="1">Expressed protein</fullName>
    </submittedName>
</protein>
<accession>Q33AM0</accession>
<dbReference type="EMBL" id="DP000086">
    <property type="protein sequence ID" value="ABB46905.1"/>
    <property type="molecule type" value="Genomic_DNA"/>
</dbReference>
<reference evidence="1" key="1">
    <citation type="journal article" date="2003" name="Science">
        <title>In-depth view of structure, activity, and evolution of rice chromosome 10.</title>
        <authorList>
            <consortium name="Rice Chromosome 10 Sequencing Consortium"/>
        </authorList>
    </citation>
    <scope>NUCLEOTIDE SEQUENCE [LARGE SCALE GENOMIC DNA]</scope>
</reference>
<gene>
    <name evidence="1" type="ordered locus">LOC_Os10g09290</name>
</gene>
<evidence type="ECO:0000313" key="1">
    <source>
        <dbReference type="EMBL" id="ABB46905.1"/>
    </source>
</evidence>
<organism evidence="1">
    <name type="scientific">Oryza sativa subsp. japonica</name>
    <name type="common">Rice</name>
    <dbReference type="NCBI Taxonomy" id="39947"/>
    <lineage>
        <taxon>Eukaryota</taxon>
        <taxon>Viridiplantae</taxon>
        <taxon>Streptophyta</taxon>
        <taxon>Embryophyta</taxon>
        <taxon>Tracheophyta</taxon>
        <taxon>Spermatophyta</taxon>
        <taxon>Magnoliopsida</taxon>
        <taxon>Liliopsida</taxon>
        <taxon>Poales</taxon>
        <taxon>Poaceae</taxon>
        <taxon>BOP clade</taxon>
        <taxon>Oryzoideae</taxon>
        <taxon>Oryzeae</taxon>
        <taxon>Oryzinae</taxon>
        <taxon>Oryza</taxon>
        <taxon>Oryza sativa</taxon>
    </lineage>
</organism>
<name>Q33AM0_ORYSJ</name>
<dbReference type="AlphaFoldDB" id="Q33AM0"/>
<sequence>MAATARLRREEAAQCAGKASQRRGAWLRIRRRRCRIRPFRGWIRPVTTGSGRSLVGGDGRPRDQWDDIVQDMIVIGNGPGRLDYWFRRSSTMLKREAHSDVELNDFQDKMEVELQGCHALQ</sequence>
<reference evidence="1" key="3">
    <citation type="submission" date="2006-07" db="EMBL/GenBank/DDBJ databases">
        <authorList>
            <person name="Buell R."/>
        </authorList>
    </citation>
    <scope>NUCLEOTIDE SEQUENCE</scope>
</reference>
<reference evidence="1" key="2">
    <citation type="submission" date="2003-05" db="EMBL/GenBank/DDBJ databases">
        <authorList>
            <person name="Buell C.R."/>
            <person name="Wing R.A."/>
            <person name="McCombie W.R."/>
            <person name="Messing J."/>
            <person name="Yuan Q."/>
            <person name="Ouyang S."/>
        </authorList>
    </citation>
    <scope>NUCLEOTIDE SEQUENCE</scope>
</reference>
<proteinExistence type="predicted"/>